<dbReference type="AlphaFoldDB" id="A0A7C9GPL8"/>
<protein>
    <submittedName>
        <fullName evidence="1">Ribose-phosphate pyrophosphokinase</fullName>
    </submittedName>
</protein>
<comment type="caution">
    <text evidence="1">The sequence shown here is derived from an EMBL/GenBank/DDBJ whole genome shotgun (WGS) entry which is preliminary data.</text>
</comment>
<dbReference type="EMBL" id="WIOL01000003">
    <property type="protein sequence ID" value="MQT17632.1"/>
    <property type="molecule type" value="Genomic_DNA"/>
</dbReference>
<dbReference type="GO" id="GO:0016301">
    <property type="term" value="F:kinase activity"/>
    <property type="evidence" value="ECO:0007669"/>
    <property type="project" value="UniProtKB-KW"/>
</dbReference>
<reference evidence="1 2" key="1">
    <citation type="submission" date="2019-09" db="EMBL/GenBank/DDBJ databases">
        <title>Polymorphobacter sp. isolated from a lake in China.</title>
        <authorList>
            <person name="Liu Z."/>
        </authorList>
    </citation>
    <scope>NUCLEOTIDE SEQUENCE [LARGE SCALE GENOMIC DNA]</scope>
    <source>
        <strain evidence="1 2">D40P</strain>
    </source>
</reference>
<evidence type="ECO:0000313" key="1">
    <source>
        <dbReference type="EMBL" id="MQT17632.1"/>
    </source>
</evidence>
<proteinExistence type="predicted"/>
<dbReference type="Proteomes" id="UP000481327">
    <property type="component" value="Unassembled WGS sequence"/>
</dbReference>
<keyword evidence="1" id="KW-0418">Kinase</keyword>
<sequence length="120" mass="13181">MAEFDIDHIEALLQAAAAERDTLSYAGLLQSLGHGFTRPKMRALCVVLDAIDARAEAAGQPELAALVVRESDQLPGQGWWIGRSDYAGAWEGAPARKYLLVVQRRAFDYWQARGAPKDVL</sequence>
<accession>A0A7C9GPL8</accession>
<keyword evidence="2" id="KW-1185">Reference proteome</keyword>
<dbReference type="RefSeq" id="WP_152578071.1">
    <property type="nucleotide sequence ID" value="NZ_JAATJI010000002.1"/>
</dbReference>
<name>A0A7C9GPL8_9SPHN</name>
<keyword evidence="1" id="KW-0808">Transferase</keyword>
<organism evidence="1 2">
    <name type="scientific">Sandarakinorhabdus fusca</name>
    <dbReference type="NCBI Taxonomy" id="1439888"/>
    <lineage>
        <taxon>Bacteria</taxon>
        <taxon>Pseudomonadati</taxon>
        <taxon>Pseudomonadota</taxon>
        <taxon>Alphaproteobacteria</taxon>
        <taxon>Sphingomonadales</taxon>
        <taxon>Sphingosinicellaceae</taxon>
        <taxon>Sandarakinorhabdus</taxon>
    </lineage>
</organism>
<evidence type="ECO:0000313" key="2">
    <source>
        <dbReference type="Proteomes" id="UP000481327"/>
    </source>
</evidence>
<gene>
    <name evidence="1" type="ORF">F3168_10200</name>
</gene>
<dbReference type="OrthoDB" id="7391183at2"/>